<gene>
    <name evidence="7 8" type="primary">pth</name>
    <name evidence="8" type="ORF">PO878_06720</name>
</gene>
<keyword evidence="9" id="KW-1185">Reference proteome</keyword>
<feature type="binding site" evidence="7">
    <location>
        <position position="71"/>
    </location>
    <ligand>
        <name>tRNA</name>
        <dbReference type="ChEBI" id="CHEBI:17843"/>
    </ligand>
</feature>
<dbReference type="AlphaFoldDB" id="A0AAE9Y7W9"/>
<feature type="active site" description="Proton acceptor" evidence="7">
    <location>
        <position position="22"/>
    </location>
</feature>
<evidence type="ECO:0000256" key="2">
    <source>
        <dbReference type="ARBA" id="ARBA00022555"/>
    </source>
</evidence>
<dbReference type="InterPro" id="IPR001328">
    <property type="entry name" value="Pept_tRNA_hydro"/>
</dbReference>
<dbReference type="GO" id="GO:0004045">
    <property type="term" value="F:peptidyl-tRNA hydrolase activity"/>
    <property type="evidence" value="ECO:0007669"/>
    <property type="project" value="UniProtKB-UniRule"/>
</dbReference>
<evidence type="ECO:0000256" key="4">
    <source>
        <dbReference type="ARBA" id="ARBA00022884"/>
    </source>
</evidence>
<dbReference type="Pfam" id="PF01195">
    <property type="entry name" value="Pept_tRNA_hydro"/>
    <property type="match status" value="1"/>
</dbReference>
<evidence type="ECO:0000256" key="5">
    <source>
        <dbReference type="ARBA" id="ARBA00048707"/>
    </source>
</evidence>
<dbReference type="GO" id="GO:0000049">
    <property type="term" value="F:tRNA binding"/>
    <property type="evidence" value="ECO:0007669"/>
    <property type="project" value="UniProtKB-UniRule"/>
</dbReference>
<dbReference type="Gene3D" id="3.40.50.1470">
    <property type="entry name" value="Peptidyl-tRNA hydrolase"/>
    <property type="match status" value="1"/>
</dbReference>
<keyword evidence="4 7" id="KW-0694">RNA-binding</keyword>
<dbReference type="HAMAP" id="MF_00083">
    <property type="entry name" value="Pept_tRNA_hydro_bact"/>
    <property type="match status" value="1"/>
</dbReference>
<feature type="binding site" evidence="7">
    <location>
        <position position="118"/>
    </location>
    <ligand>
        <name>tRNA</name>
        <dbReference type="ChEBI" id="CHEBI:17843"/>
    </ligand>
</feature>
<evidence type="ECO:0000313" key="9">
    <source>
        <dbReference type="Proteomes" id="UP001216390"/>
    </source>
</evidence>
<reference evidence="8" key="1">
    <citation type="submission" date="2023-01" db="EMBL/GenBank/DDBJ databases">
        <title>The diversity of Class Acidimicrobiia in South China Sea sediment environments and the proposal of Iamia marina sp. nov., a novel species of the genus Iamia.</title>
        <authorList>
            <person name="He Y."/>
            <person name="Tian X."/>
        </authorList>
    </citation>
    <scope>NUCLEOTIDE SEQUENCE</scope>
    <source>
        <strain evidence="8">DSM 19957</strain>
    </source>
</reference>
<dbReference type="InterPro" id="IPR036416">
    <property type="entry name" value="Pept_tRNA_hydro_sf"/>
</dbReference>
<comment type="similarity">
    <text evidence="7">Belongs to the PTH family.</text>
</comment>
<comment type="subunit">
    <text evidence="7">Monomer.</text>
</comment>
<keyword evidence="7" id="KW-0963">Cytoplasm</keyword>
<feature type="binding site" evidence="7">
    <location>
        <position position="69"/>
    </location>
    <ligand>
        <name>tRNA</name>
        <dbReference type="ChEBI" id="CHEBI:17843"/>
    </ligand>
</feature>
<feature type="site" description="Discriminates between blocked and unblocked aminoacyl-tRNA" evidence="7">
    <location>
        <position position="12"/>
    </location>
</feature>
<comment type="catalytic activity">
    <reaction evidence="5 7">
        <text>an N-acyl-L-alpha-aminoacyl-tRNA + H2O = an N-acyl-L-amino acid + a tRNA + H(+)</text>
        <dbReference type="Rhea" id="RHEA:54448"/>
        <dbReference type="Rhea" id="RHEA-COMP:10123"/>
        <dbReference type="Rhea" id="RHEA-COMP:13883"/>
        <dbReference type="ChEBI" id="CHEBI:15377"/>
        <dbReference type="ChEBI" id="CHEBI:15378"/>
        <dbReference type="ChEBI" id="CHEBI:59874"/>
        <dbReference type="ChEBI" id="CHEBI:78442"/>
        <dbReference type="ChEBI" id="CHEBI:138191"/>
        <dbReference type="EC" id="3.1.1.29"/>
    </reaction>
</comment>
<dbReference type="KEGG" id="ima:PO878_06720"/>
<dbReference type="RefSeq" id="WP_272737936.1">
    <property type="nucleotide sequence ID" value="NZ_CP116942.1"/>
</dbReference>
<comment type="function">
    <text evidence="7">Catalyzes the release of premature peptidyl moieties from peptidyl-tRNA molecules trapped in stalled 50S ribosomal subunits, and thus maintains levels of free tRNAs and 50S ribosomes.</text>
</comment>
<dbReference type="NCBIfam" id="TIGR00447">
    <property type="entry name" value="pth"/>
    <property type="match status" value="1"/>
</dbReference>
<sequence>MPVDLLVVGLGNPGMDYARTRHNVGADTVGLLAERHGGRLKVAFRNERAQSDEVRVGTVRIGLAIPETFYNESGVAVGALVRRHDLEDLHRVVVVHDELDLPPGRLKLKLGGGLAGNNGLRSIKAHLHTEDFARVRIGVGKPPGRQQGADHVLRRPGKAERAELDVAIEEAADAVEAIATDGIEAAMGRYNTRPDPA</sequence>
<keyword evidence="3 7" id="KW-0378">Hydrolase</keyword>
<keyword evidence="2 7" id="KW-0820">tRNA-binding</keyword>
<protein>
    <recommendedName>
        <fullName evidence="6 7">Peptidyl-tRNA hydrolase</fullName>
        <shortName evidence="7">Pth</shortName>
        <ecNumber evidence="1 7">3.1.1.29</ecNumber>
    </recommendedName>
</protein>
<dbReference type="PANTHER" id="PTHR17224:SF1">
    <property type="entry name" value="PEPTIDYL-TRNA HYDROLASE"/>
    <property type="match status" value="1"/>
</dbReference>
<dbReference type="PANTHER" id="PTHR17224">
    <property type="entry name" value="PEPTIDYL-TRNA HYDROLASE"/>
    <property type="match status" value="1"/>
</dbReference>
<evidence type="ECO:0000256" key="1">
    <source>
        <dbReference type="ARBA" id="ARBA00013260"/>
    </source>
</evidence>
<comment type="function">
    <text evidence="7">Hydrolyzes ribosome-free peptidyl-tRNAs (with 1 or more amino acids incorporated), which drop off the ribosome during protein synthesis, or as a result of ribosome stalling.</text>
</comment>
<dbReference type="GO" id="GO:0006515">
    <property type="term" value="P:protein quality control for misfolded or incompletely synthesized proteins"/>
    <property type="evidence" value="ECO:0007669"/>
    <property type="project" value="UniProtKB-UniRule"/>
</dbReference>
<organism evidence="8 9">
    <name type="scientific">Iamia majanohamensis</name>
    <dbReference type="NCBI Taxonomy" id="467976"/>
    <lineage>
        <taxon>Bacteria</taxon>
        <taxon>Bacillati</taxon>
        <taxon>Actinomycetota</taxon>
        <taxon>Acidimicrobiia</taxon>
        <taxon>Acidimicrobiales</taxon>
        <taxon>Iamiaceae</taxon>
        <taxon>Iamia</taxon>
    </lineage>
</organism>
<dbReference type="GO" id="GO:0005737">
    <property type="term" value="C:cytoplasm"/>
    <property type="evidence" value="ECO:0007669"/>
    <property type="project" value="UniProtKB-SubCell"/>
</dbReference>
<evidence type="ECO:0000256" key="6">
    <source>
        <dbReference type="ARBA" id="ARBA00050038"/>
    </source>
</evidence>
<name>A0AAE9Y7W9_9ACTN</name>
<evidence type="ECO:0000256" key="3">
    <source>
        <dbReference type="ARBA" id="ARBA00022801"/>
    </source>
</evidence>
<dbReference type="EC" id="3.1.1.29" evidence="1 7"/>
<evidence type="ECO:0000313" key="8">
    <source>
        <dbReference type="EMBL" id="WCO68419.1"/>
    </source>
</evidence>
<comment type="subcellular location">
    <subcellularLocation>
        <location evidence="7">Cytoplasm</location>
    </subcellularLocation>
</comment>
<dbReference type="FunFam" id="3.40.50.1470:FF:000001">
    <property type="entry name" value="Peptidyl-tRNA hydrolase"/>
    <property type="match status" value="1"/>
</dbReference>
<evidence type="ECO:0000256" key="7">
    <source>
        <dbReference type="HAMAP-Rule" id="MF_00083"/>
    </source>
</evidence>
<dbReference type="Proteomes" id="UP001216390">
    <property type="component" value="Chromosome"/>
</dbReference>
<proteinExistence type="inferred from homology"/>
<accession>A0AAE9Y7W9</accession>
<feature type="site" description="Stabilizes the basic form of H active site to accept a proton" evidence="7">
    <location>
        <position position="97"/>
    </location>
</feature>
<dbReference type="SUPFAM" id="SSF53178">
    <property type="entry name" value="Peptidyl-tRNA hydrolase-like"/>
    <property type="match status" value="1"/>
</dbReference>
<dbReference type="EMBL" id="CP116942">
    <property type="protein sequence ID" value="WCO68419.1"/>
    <property type="molecule type" value="Genomic_DNA"/>
</dbReference>
<dbReference type="GO" id="GO:0072344">
    <property type="term" value="P:rescue of stalled ribosome"/>
    <property type="evidence" value="ECO:0007669"/>
    <property type="project" value="UniProtKB-UniRule"/>
</dbReference>
<dbReference type="CDD" id="cd00462">
    <property type="entry name" value="PTH"/>
    <property type="match status" value="1"/>
</dbReference>
<feature type="binding site" evidence="7">
    <location>
        <position position="17"/>
    </location>
    <ligand>
        <name>tRNA</name>
        <dbReference type="ChEBI" id="CHEBI:17843"/>
    </ligand>
</feature>